<dbReference type="EMBL" id="MU864485">
    <property type="protein sequence ID" value="KAK4184525.1"/>
    <property type="molecule type" value="Genomic_DNA"/>
</dbReference>
<dbReference type="InterPro" id="IPR036396">
    <property type="entry name" value="Cyt_P450_sf"/>
</dbReference>
<organism evidence="8 9">
    <name type="scientific">Podospora australis</name>
    <dbReference type="NCBI Taxonomy" id="1536484"/>
    <lineage>
        <taxon>Eukaryota</taxon>
        <taxon>Fungi</taxon>
        <taxon>Dikarya</taxon>
        <taxon>Ascomycota</taxon>
        <taxon>Pezizomycotina</taxon>
        <taxon>Sordariomycetes</taxon>
        <taxon>Sordariomycetidae</taxon>
        <taxon>Sordariales</taxon>
        <taxon>Podosporaceae</taxon>
        <taxon>Podospora</taxon>
    </lineage>
</organism>
<dbReference type="PANTHER" id="PTHR47582">
    <property type="entry name" value="P450, PUTATIVE (EUROFUNG)-RELATED"/>
    <property type="match status" value="1"/>
</dbReference>
<reference evidence="8" key="1">
    <citation type="journal article" date="2023" name="Mol. Phylogenet. Evol.">
        <title>Genome-scale phylogeny and comparative genomics of the fungal order Sordariales.</title>
        <authorList>
            <person name="Hensen N."/>
            <person name="Bonometti L."/>
            <person name="Westerberg I."/>
            <person name="Brannstrom I.O."/>
            <person name="Guillou S."/>
            <person name="Cros-Aarteil S."/>
            <person name="Calhoun S."/>
            <person name="Haridas S."/>
            <person name="Kuo A."/>
            <person name="Mondo S."/>
            <person name="Pangilinan J."/>
            <person name="Riley R."/>
            <person name="LaButti K."/>
            <person name="Andreopoulos B."/>
            <person name="Lipzen A."/>
            <person name="Chen C."/>
            <person name="Yan M."/>
            <person name="Daum C."/>
            <person name="Ng V."/>
            <person name="Clum A."/>
            <person name="Steindorff A."/>
            <person name="Ohm R.A."/>
            <person name="Martin F."/>
            <person name="Silar P."/>
            <person name="Natvig D.O."/>
            <person name="Lalanne C."/>
            <person name="Gautier V."/>
            <person name="Ament-Velasquez S.L."/>
            <person name="Kruys A."/>
            <person name="Hutchinson M.I."/>
            <person name="Powell A.J."/>
            <person name="Barry K."/>
            <person name="Miller A.N."/>
            <person name="Grigoriev I.V."/>
            <person name="Debuchy R."/>
            <person name="Gladieux P."/>
            <person name="Hiltunen Thoren M."/>
            <person name="Johannesson H."/>
        </authorList>
    </citation>
    <scope>NUCLEOTIDE SEQUENCE</scope>
    <source>
        <strain evidence="8">PSN309</strain>
    </source>
</reference>
<evidence type="ECO:0000313" key="9">
    <source>
        <dbReference type="Proteomes" id="UP001302126"/>
    </source>
</evidence>
<dbReference type="GO" id="GO:0016705">
    <property type="term" value="F:oxidoreductase activity, acting on paired donors, with incorporation or reduction of molecular oxygen"/>
    <property type="evidence" value="ECO:0007669"/>
    <property type="project" value="InterPro"/>
</dbReference>
<accession>A0AAN7AG38</accession>
<dbReference type="InterPro" id="IPR053007">
    <property type="entry name" value="CYP450_monoxygenase_sec-met"/>
</dbReference>
<keyword evidence="6" id="KW-0349">Heme</keyword>
<dbReference type="SUPFAM" id="SSF48264">
    <property type="entry name" value="Cytochrome P450"/>
    <property type="match status" value="1"/>
</dbReference>
<dbReference type="InterPro" id="IPR002403">
    <property type="entry name" value="Cyt_P450_E_grp-IV"/>
</dbReference>
<gene>
    <name evidence="8" type="ORF">QBC35DRAFT_455202</name>
</gene>
<comment type="similarity">
    <text evidence="2">Belongs to the cytochrome P450 family.</text>
</comment>
<keyword evidence="9" id="KW-1185">Reference proteome</keyword>
<evidence type="ECO:0000256" key="7">
    <source>
        <dbReference type="SAM" id="SignalP"/>
    </source>
</evidence>
<comment type="cofactor">
    <cofactor evidence="1 6">
        <name>heme</name>
        <dbReference type="ChEBI" id="CHEBI:30413"/>
    </cofactor>
</comment>
<sequence>MSSTAVAVVLGGVLLLVWAARSLTPYHDPREPFLVPPKIPVFGHLIGVLANGTGYYSQMAERYTAKAKDKGGIFTLPVPNGKMYIVTSPSMIAACDRKAKVVSFSVFVVEFARRILAGSSHAVDLLNQDLKEEWEREGKEIGLRQETMRAMHKSLMGENLDVMMRSVMKSLLALLDEAIGEKEEVVEKPLFGFLQDFLTMAGTNFMFGEENNPFQDKEVMKGFWLVDRCYTSLGLNVRPDLIAKEANRGREKFFEAFRKFYANPKALEQASYIIKARYQANRKHGVSLEDIARFDLGVCTALLVNTVPAAGWALCRVYSDENILKELRSGIEAVVFPDGIASAKEKQGQVIKVNMWQVTDAFPLLESFMKEVLRVESNNASARFVLEDTMIEDRESRRSYLLKKGSFLGMPSATVHGSEAAWGSTAKEFDPRRFLDRSKKISPSAWRTFGGGNALCPGRHLALNELTSILAMMVLRYDIEPVERGSGGGWKMPAKGAHISTSILTPAKDIQVRIRSREEVTGLKWDLVWEVDETRKE</sequence>
<dbReference type="GO" id="GO:0004497">
    <property type="term" value="F:monooxygenase activity"/>
    <property type="evidence" value="ECO:0007669"/>
    <property type="project" value="UniProtKB-KW"/>
</dbReference>
<keyword evidence="4 6" id="KW-0408">Iron</keyword>
<evidence type="ECO:0000256" key="1">
    <source>
        <dbReference type="ARBA" id="ARBA00001971"/>
    </source>
</evidence>
<keyword evidence="3 6" id="KW-0479">Metal-binding</keyword>
<evidence type="ECO:0000256" key="3">
    <source>
        <dbReference type="ARBA" id="ARBA00022723"/>
    </source>
</evidence>
<dbReference type="AlphaFoldDB" id="A0AAN7AG38"/>
<comment type="caution">
    <text evidence="8">The sequence shown here is derived from an EMBL/GenBank/DDBJ whole genome shotgun (WGS) entry which is preliminary data.</text>
</comment>
<dbReference type="CDD" id="cd11040">
    <property type="entry name" value="CYP7_CYP8-like"/>
    <property type="match status" value="1"/>
</dbReference>
<dbReference type="Proteomes" id="UP001302126">
    <property type="component" value="Unassembled WGS sequence"/>
</dbReference>
<dbReference type="GO" id="GO:0005506">
    <property type="term" value="F:iron ion binding"/>
    <property type="evidence" value="ECO:0007669"/>
    <property type="project" value="InterPro"/>
</dbReference>
<evidence type="ECO:0000256" key="4">
    <source>
        <dbReference type="ARBA" id="ARBA00023004"/>
    </source>
</evidence>
<dbReference type="PRINTS" id="PR00465">
    <property type="entry name" value="EP450IV"/>
</dbReference>
<feature type="signal peptide" evidence="7">
    <location>
        <begin position="1"/>
        <end position="19"/>
    </location>
</feature>
<dbReference type="Gene3D" id="1.10.630.10">
    <property type="entry name" value="Cytochrome P450"/>
    <property type="match status" value="1"/>
</dbReference>
<dbReference type="PANTHER" id="PTHR47582:SF1">
    <property type="entry name" value="P450, PUTATIVE (EUROFUNG)-RELATED"/>
    <property type="match status" value="1"/>
</dbReference>
<keyword evidence="5" id="KW-0503">Monooxygenase</keyword>
<name>A0AAN7AG38_9PEZI</name>
<dbReference type="InterPro" id="IPR001128">
    <property type="entry name" value="Cyt_P450"/>
</dbReference>
<evidence type="ECO:0000313" key="8">
    <source>
        <dbReference type="EMBL" id="KAK4184525.1"/>
    </source>
</evidence>
<keyword evidence="7" id="KW-0732">Signal</keyword>
<feature type="chain" id="PRO_5042869852" evidence="7">
    <location>
        <begin position="20"/>
        <end position="537"/>
    </location>
</feature>
<dbReference type="Pfam" id="PF00067">
    <property type="entry name" value="p450"/>
    <property type="match status" value="1"/>
</dbReference>
<evidence type="ECO:0000256" key="6">
    <source>
        <dbReference type="PIRSR" id="PIRSR602403-1"/>
    </source>
</evidence>
<feature type="binding site" description="axial binding residue" evidence="6">
    <location>
        <position position="456"/>
    </location>
    <ligand>
        <name>heme</name>
        <dbReference type="ChEBI" id="CHEBI:30413"/>
    </ligand>
    <ligandPart>
        <name>Fe</name>
        <dbReference type="ChEBI" id="CHEBI:18248"/>
    </ligandPart>
</feature>
<protein>
    <submittedName>
        <fullName evidence="8">Cytochrome P450</fullName>
    </submittedName>
</protein>
<keyword evidence="5" id="KW-0560">Oxidoreductase</keyword>
<evidence type="ECO:0000256" key="5">
    <source>
        <dbReference type="ARBA" id="ARBA00023033"/>
    </source>
</evidence>
<dbReference type="GO" id="GO:0020037">
    <property type="term" value="F:heme binding"/>
    <property type="evidence" value="ECO:0007669"/>
    <property type="project" value="InterPro"/>
</dbReference>
<evidence type="ECO:0000256" key="2">
    <source>
        <dbReference type="ARBA" id="ARBA00010617"/>
    </source>
</evidence>
<proteinExistence type="inferred from homology"/>
<reference evidence="8" key="2">
    <citation type="submission" date="2023-05" db="EMBL/GenBank/DDBJ databases">
        <authorList>
            <consortium name="Lawrence Berkeley National Laboratory"/>
            <person name="Steindorff A."/>
            <person name="Hensen N."/>
            <person name="Bonometti L."/>
            <person name="Westerberg I."/>
            <person name="Brannstrom I.O."/>
            <person name="Guillou S."/>
            <person name="Cros-Aarteil S."/>
            <person name="Calhoun S."/>
            <person name="Haridas S."/>
            <person name="Kuo A."/>
            <person name="Mondo S."/>
            <person name="Pangilinan J."/>
            <person name="Riley R."/>
            <person name="Labutti K."/>
            <person name="Andreopoulos B."/>
            <person name="Lipzen A."/>
            <person name="Chen C."/>
            <person name="Yanf M."/>
            <person name="Daum C."/>
            <person name="Ng V."/>
            <person name="Clum A."/>
            <person name="Ohm R."/>
            <person name="Martin F."/>
            <person name="Silar P."/>
            <person name="Natvig D."/>
            <person name="Lalanne C."/>
            <person name="Gautier V."/>
            <person name="Ament-Velasquez S.L."/>
            <person name="Kruys A."/>
            <person name="Hutchinson M.I."/>
            <person name="Powell A.J."/>
            <person name="Barry K."/>
            <person name="Miller A.N."/>
            <person name="Grigoriev I.V."/>
            <person name="Debuchy R."/>
            <person name="Gladieux P."/>
            <person name="Thoren M.H."/>
            <person name="Johannesson H."/>
        </authorList>
    </citation>
    <scope>NUCLEOTIDE SEQUENCE</scope>
    <source>
        <strain evidence="8">PSN309</strain>
    </source>
</reference>